<feature type="transmembrane region" description="Helical" evidence="1">
    <location>
        <begin position="268"/>
        <end position="286"/>
    </location>
</feature>
<feature type="transmembrane region" description="Helical" evidence="1">
    <location>
        <begin position="55"/>
        <end position="73"/>
    </location>
</feature>
<keyword evidence="1" id="KW-1133">Transmembrane helix</keyword>
<reference evidence="2 3" key="1">
    <citation type="submission" date="2017-02" db="EMBL/GenBank/DDBJ databases">
        <authorList>
            <person name="Peterson S.W."/>
        </authorList>
    </citation>
    <scope>NUCLEOTIDE SEQUENCE [LARGE SCALE GENOMIC DNA]</scope>
    <source>
        <strain evidence="2 3">ATCC 35992</strain>
    </source>
</reference>
<accession>A0A1T4VTE5</accession>
<dbReference type="RefSeq" id="WP_078766410.1">
    <property type="nucleotide sequence ID" value="NZ_FUXZ01000009.1"/>
</dbReference>
<evidence type="ECO:0000256" key="1">
    <source>
        <dbReference type="SAM" id="Phobius"/>
    </source>
</evidence>
<proteinExistence type="predicted"/>
<name>A0A1T4VTE5_9FIRM</name>
<dbReference type="AlphaFoldDB" id="A0A1T4VTE5"/>
<dbReference type="Proteomes" id="UP000190814">
    <property type="component" value="Unassembled WGS sequence"/>
</dbReference>
<gene>
    <name evidence="2" type="ORF">SAMN02745111_01546</name>
</gene>
<keyword evidence="1" id="KW-0472">Membrane</keyword>
<dbReference type="EMBL" id="FUXZ01000009">
    <property type="protein sequence ID" value="SKA68189.1"/>
    <property type="molecule type" value="Genomic_DNA"/>
</dbReference>
<evidence type="ECO:0000313" key="2">
    <source>
        <dbReference type="EMBL" id="SKA68189.1"/>
    </source>
</evidence>
<dbReference type="STRING" id="39495.SAMN02745111_01546"/>
<protein>
    <submittedName>
        <fullName evidence="2">Uncharacterized protein</fullName>
    </submittedName>
</protein>
<feature type="transmembrane region" description="Helical" evidence="1">
    <location>
        <begin position="210"/>
        <end position="231"/>
    </location>
</feature>
<sequence>MYLLEKRIKKLAIKNIIFIIIAAFNVLLCGSYIISEFVYYRDDLDTAMHAVSMKSSIRGMIVAIILLTIAIVSRKWIGNARIYSSYFENDLDGYVTYHDLAGVTGYSVAKVRRHLHIFRKLYMKNYELKVIKGQEMVELYSKTYMCECKNCGGVIEKRVFFTGICSYCGSSDLHAKVLTDNRFYSIASDFKYGVNKPDYYRAKNLNSKKVGAIIFFILGAFITVIFFMIGVSDLSHYFDHEYQRDLLLSPDYPYKSYELIKGEILNSFIYDCIFVLVFAPLSYMALRRIISSGAANVFAQFFAYCNQAFSKIEWLPNAGVVSKPKTKLKEVRRTIHKGYLKHCSMEVHEGEVMVSLAKRIVKDTCPYCAAPIVGAVYKDYKCQYCDNVIMGVIEKKN</sequence>
<feature type="transmembrane region" description="Helical" evidence="1">
    <location>
        <begin position="12"/>
        <end position="35"/>
    </location>
</feature>
<evidence type="ECO:0000313" key="3">
    <source>
        <dbReference type="Proteomes" id="UP000190814"/>
    </source>
</evidence>
<organism evidence="2 3">
    <name type="scientific">Eubacterium uniforme</name>
    <dbReference type="NCBI Taxonomy" id="39495"/>
    <lineage>
        <taxon>Bacteria</taxon>
        <taxon>Bacillati</taxon>
        <taxon>Bacillota</taxon>
        <taxon>Clostridia</taxon>
        <taxon>Eubacteriales</taxon>
        <taxon>Eubacteriaceae</taxon>
        <taxon>Eubacterium</taxon>
    </lineage>
</organism>
<dbReference type="OrthoDB" id="2080703at2"/>
<keyword evidence="3" id="KW-1185">Reference proteome</keyword>
<keyword evidence="1" id="KW-0812">Transmembrane</keyword>